<feature type="region of interest" description="Disordered" evidence="13">
    <location>
        <begin position="1"/>
        <end position="28"/>
    </location>
</feature>
<feature type="domain" description="Protein kinase" evidence="14">
    <location>
        <begin position="50"/>
        <end position="340"/>
    </location>
</feature>
<dbReference type="Gene3D" id="3.30.200.20">
    <property type="entry name" value="Phosphorylase Kinase, domain 1"/>
    <property type="match status" value="1"/>
</dbReference>
<dbReference type="InterPro" id="IPR008271">
    <property type="entry name" value="Ser/Thr_kinase_AS"/>
</dbReference>
<keyword evidence="4" id="KW-0808">Transferase</keyword>
<dbReference type="FunFam" id="3.30.200.20:FF:000124">
    <property type="entry name" value="Cyclin-dependent kinase 4"/>
    <property type="match status" value="1"/>
</dbReference>
<dbReference type="PANTHER" id="PTHR24056:SF254">
    <property type="entry name" value="CYCLIN-DEPENDENT KINASE 2"/>
    <property type="match status" value="1"/>
</dbReference>
<evidence type="ECO:0000259" key="14">
    <source>
        <dbReference type="PROSITE" id="PS50011"/>
    </source>
</evidence>
<organism evidence="15 16">
    <name type="scientific">Lichtheimia ornata</name>
    <dbReference type="NCBI Taxonomy" id="688661"/>
    <lineage>
        <taxon>Eukaryota</taxon>
        <taxon>Fungi</taxon>
        <taxon>Fungi incertae sedis</taxon>
        <taxon>Mucoromycota</taxon>
        <taxon>Mucoromycotina</taxon>
        <taxon>Mucoromycetes</taxon>
        <taxon>Mucorales</taxon>
        <taxon>Lichtheimiaceae</taxon>
        <taxon>Lichtheimia</taxon>
    </lineage>
</organism>
<dbReference type="EC" id="2.7.11.22" evidence="2"/>
<keyword evidence="3 12" id="KW-0723">Serine/threonine-protein kinase</keyword>
<keyword evidence="5 11" id="KW-0547">Nucleotide-binding</keyword>
<dbReference type="PROSITE" id="PS50011">
    <property type="entry name" value="PROTEIN_KINASE_DOM"/>
    <property type="match status" value="1"/>
</dbReference>
<protein>
    <recommendedName>
        <fullName evidence="8">Cyclin-dependent kinase 1</fullName>
        <ecNumber evidence="2">2.7.11.22</ecNumber>
    </recommendedName>
</protein>
<dbReference type="SMART" id="SM00220">
    <property type="entry name" value="S_TKc"/>
    <property type="match status" value="1"/>
</dbReference>
<dbReference type="AlphaFoldDB" id="A0AAD7V400"/>
<evidence type="ECO:0000256" key="12">
    <source>
        <dbReference type="RuleBase" id="RU000304"/>
    </source>
</evidence>
<name>A0AAD7V400_9FUNG</name>
<keyword evidence="7 11" id="KW-0067">ATP-binding</keyword>
<dbReference type="GO" id="GO:0005634">
    <property type="term" value="C:nucleus"/>
    <property type="evidence" value="ECO:0007669"/>
    <property type="project" value="TreeGrafter"/>
</dbReference>
<comment type="catalytic activity">
    <reaction evidence="10">
        <text>L-seryl-[protein] + ATP = O-phospho-L-seryl-[protein] + ADP + H(+)</text>
        <dbReference type="Rhea" id="RHEA:17989"/>
        <dbReference type="Rhea" id="RHEA-COMP:9863"/>
        <dbReference type="Rhea" id="RHEA-COMP:11604"/>
        <dbReference type="ChEBI" id="CHEBI:15378"/>
        <dbReference type="ChEBI" id="CHEBI:29999"/>
        <dbReference type="ChEBI" id="CHEBI:30616"/>
        <dbReference type="ChEBI" id="CHEBI:83421"/>
        <dbReference type="ChEBI" id="CHEBI:456216"/>
        <dbReference type="EC" id="2.7.11.22"/>
    </reaction>
</comment>
<evidence type="ECO:0000256" key="8">
    <source>
        <dbReference type="ARBA" id="ARBA00039266"/>
    </source>
</evidence>
<proteinExistence type="inferred from homology"/>
<evidence type="ECO:0000256" key="7">
    <source>
        <dbReference type="ARBA" id="ARBA00022840"/>
    </source>
</evidence>
<evidence type="ECO:0000256" key="3">
    <source>
        <dbReference type="ARBA" id="ARBA00022527"/>
    </source>
</evidence>
<evidence type="ECO:0000256" key="6">
    <source>
        <dbReference type="ARBA" id="ARBA00022777"/>
    </source>
</evidence>
<evidence type="ECO:0000313" key="15">
    <source>
        <dbReference type="EMBL" id="KAJ8658156.1"/>
    </source>
</evidence>
<evidence type="ECO:0000256" key="4">
    <source>
        <dbReference type="ARBA" id="ARBA00022679"/>
    </source>
</evidence>
<accession>A0AAD7V400</accession>
<feature type="binding site" evidence="11">
    <location>
        <position position="80"/>
    </location>
    <ligand>
        <name>ATP</name>
        <dbReference type="ChEBI" id="CHEBI:30616"/>
    </ligand>
</feature>
<dbReference type="GO" id="GO:0005737">
    <property type="term" value="C:cytoplasm"/>
    <property type="evidence" value="ECO:0007669"/>
    <property type="project" value="TreeGrafter"/>
</dbReference>
<dbReference type="GO" id="GO:0010468">
    <property type="term" value="P:regulation of gene expression"/>
    <property type="evidence" value="ECO:0007669"/>
    <property type="project" value="TreeGrafter"/>
</dbReference>
<keyword evidence="16" id="KW-1185">Reference proteome</keyword>
<dbReference type="GO" id="GO:0000082">
    <property type="term" value="P:G1/S transition of mitotic cell cycle"/>
    <property type="evidence" value="ECO:0007669"/>
    <property type="project" value="TreeGrafter"/>
</dbReference>
<dbReference type="InterPro" id="IPR050108">
    <property type="entry name" value="CDK"/>
</dbReference>
<dbReference type="SUPFAM" id="SSF56112">
    <property type="entry name" value="Protein kinase-like (PK-like)"/>
    <property type="match status" value="1"/>
</dbReference>
<gene>
    <name evidence="15" type="ORF">O0I10_006163</name>
</gene>
<dbReference type="FunFam" id="1.10.510.10:FF:000611">
    <property type="entry name" value="CMGC family protein kinase"/>
    <property type="match status" value="1"/>
</dbReference>
<dbReference type="InterPro" id="IPR000719">
    <property type="entry name" value="Prot_kinase_dom"/>
</dbReference>
<dbReference type="GO" id="GO:0005524">
    <property type="term" value="F:ATP binding"/>
    <property type="evidence" value="ECO:0007669"/>
    <property type="project" value="UniProtKB-UniRule"/>
</dbReference>
<comment type="caution">
    <text evidence="15">The sequence shown here is derived from an EMBL/GenBank/DDBJ whole genome shotgun (WGS) entry which is preliminary data.</text>
</comment>
<evidence type="ECO:0000256" key="9">
    <source>
        <dbReference type="ARBA" id="ARBA00047811"/>
    </source>
</evidence>
<dbReference type="InterPro" id="IPR017441">
    <property type="entry name" value="Protein_kinase_ATP_BS"/>
</dbReference>
<dbReference type="PROSITE" id="PS00107">
    <property type="entry name" value="PROTEIN_KINASE_ATP"/>
    <property type="match status" value="1"/>
</dbReference>
<sequence length="350" mass="40562">MKASKTTLIPPNVNCQQQEGPGPKKDNGFISDISDATDSEDYLDEQLTRYQKLSKIGEGSYGQVFKARQRLSNRYVAIKKMNLHRYQEGVPVTVLRELAILKELNHRNVLRLQDLIYHGAYIYAVTDLLDMDLRTYMEKYGREGVTSAHIKSFLHQALSGLLYCHKMRIIHRDLKPENLLLEESSGRLIIADFGLSRQFDIPMRAYTHNVVTRWYRAPEILLGTAFYSTAVDVWSMGCIFAEMMTLDPIFPGDSEIDQLFHIFQLLGTPNNDVWLGVGHLPDFNPCFPAWKSRDLNQTFKRKYKRYLELDQDALMLLKGMLTYDPYLRLSAKRALESPYFYCDMSKLLFE</sequence>
<evidence type="ECO:0000256" key="13">
    <source>
        <dbReference type="SAM" id="MobiDB-lite"/>
    </source>
</evidence>
<evidence type="ECO:0000256" key="11">
    <source>
        <dbReference type="PROSITE-ProRule" id="PRU10141"/>
    </source>
</evidence>
<dbReference type="GO" id="GO:0030332">
    <property type="term" value="F:cyclin binding"/>
    <property type="evidence" value="ECO:0007669"/>
    <property type="project" value="TreeGrafter"/>
</dbReference>
<dbReference type="GO" id="GO:0004693">
    <property type="term" value="F:cyclin-dependent protein serine/threonine kinase activity"/>
    <property type="evidence" value="ECO:0007669"/>
    <property type="project" value="UniProtKB-EC"/>
</dbReference>
<dbReference type="Proteomes" id="UP001234581">
    <property type="component" value="Unassembled WGS sequence"/>
</dbReference>
<evidence type="ECO:0000256" key="5">
    <source>
        <dbReference type="ARBA" id="ARBA00022741"/>
    </source>
</evidence>
<evidence type="ECO:0000256" key="1">
    <source>
        <dbReference type="ARBA" id="ARBA00006485"/>
    </source>
</evidence>
<dbReference type="Gene3D" id="1.10.510.10">
    <property type="entry name" value="Transferase(Phosphotransferase) domain 1"/>
    <property type="match status" value="1"/>
</dbReference>
<dbReference type="RefSeq" id="XP_058343069.1">
    <property type="nucleotide sequence ID" value="XM_058486195.1"/>
</dbReference>
<dbReference type="PROSITE" id="PS00108">
    <property type="entry name" value="PROTEIN_KINASE_ST"/>
    <property type="match status" value="1"/>
</dbReference>
<keyword evidence="6" id="KW-0418">Kinase</keyword>
<evidence type="ECO:0000313" key="16">
    <source>
        <dbReference type="Proteomes" id="UP001234581"/>
    </source>
</evidence>
<dbReference type="GeneID" id="83213574"/>
<dbReference type="GO" id="GO:0000307">
    <property type="term" value="C:cyclin-dependent protein kinase holoenzyme complex"/>
    <property type="evidence" value="ECO:0007669"/>
    <property type="project" value="TreeGrafter"/>
</dbReference>
<comment type="similarity">
    <text evidence="1">Belongs to the protein kinase superfamily. CMGC Ser/Thr protein kinase family. CDC2/CDKX subfamily.</text>
</comment>
<dbReference type="PANTHER" id="PTHR24056">
    <property type="entry name" value="CELL DIVISION PROTEIN KINASE"/>
    <property type="match status" value="1"/>
</dbReference>
<reference evidence="15 16" key="1">
    <citation type="submission" date="2023-03" db="EMBL/GenBank/DDBJ databases">
        <title>Genome sequence of Lichtheimia ornata CBS 291.66.</title>
        <authorList>
            <person name="Mohabir J.T."/>
            <person name="Shea T.P."/>
            <person name="Kurbessoian T."/>
            <person name="Berby B."/>
            <person name="Fontaine J."/>
            <person name="Livny J."/>
            <person name="Gnirke A."/>
            <person name="Stajich J.E."/>
            <person name="Cuomo C.A."/>
        </authorList>
    </citation>
    <scope>NUCLEOTIDE SEQUENCE [LARGE SCALE GENOMIC DNA]</scope>
    <source>
        <strain evidence="15">CBS 291.66</strain>
    </source>
</reference>
<evidence type="ECO:0000256" key="10">
    <source>
        <dbReference type="ARBA" id="ARBA00048367"/>
    </source>
</evidence>
<evidence type="ECO:0000256" key="2">
    <source>
        <dbReference type="ARBA" id="ARBA00012425"/>
    </source>
</evidence>
<dbReference type="InterPro" id="IPR011009">
    <property type="entry name" value="Kinase-like_dom_sf"/>
</dbReference>
<dbReference type="EMBL" id="JARTCD010000026">
    <property type="protein sequence ID" value="KAJ8658156.1"/>
    <property type="molecule type" value="Genomic_DNA"/>
</dbReference>
<dbReference type="GO" id="GO:0010389">
    <property type="term" value="P:regulation of G2/M transition of mitotic cell cycle"/>
    <property type="evidence" value="ECO:0007669"/>
    <property type="project" value="TreeGrafter"/>
</dbReference>
<dbReference type="GO" id="GO:0007165">
    <property type="term" value="P:signal transduction"/>
    <property type="evidence" value="ECO:0007669"/>
    <property type="project" value="TreeGrafter"/>
</dbReference>
<comment type="catalytic activity">
    <reaction evidence="9">
        <text>L-threonyl-[protein] + ATP = O-phospho-L-threonyl-[protein] + ADP + H(+)</text>
        <dbReference type="Rhea" id="RHEA:46608"/>
        <dbReference type="Rhea" id="RHEA-COMP:11060"/>
        <dbReference type="Rhea" id="RHEA-COMP:11605"/>
        <dbReference type="ChEBI" id="CHEBI:15378"/>
        <dbReference type="ChEBI" id="CHEBI:30013"/>
        <dbReference type="ChEBI" id="CHEBI:30616"/>
        <dbReference type="ChEBI" id="CHEBI:61977"/>
        <dbReference type="ChEBI" id="CHEBI:456216"/>
        <dbReference type="EC" id="2.7.11.22"/>
    </reaction>
</comment>
<feature type="compositionally biased region" description="Polar residues" evidence="13">
    <location>
        <begin position="1"/>
        <end position="19"/>
    </location>
</feature>
<dbReference type="Pfam" id="PF00069">
    <property type="entry name" value="Pkinase"/>
    <property type="match status" value="1"/>
</dbReference>